<organism evidence="3 4">
    <name type="scientific">Tautonia plasticadhaerens</name>
    <dbReference type="NCBI Taxonomy" id="2527974"/>
    <lineage>
        <taxon>Bacteria</taxon>
        <taxon>Pseudomonadati</taxon>
        <taxon>Planctomycetota</taxon>
        <taxon>Planctomycetia</taxon>
        <taxon>Isosphaerales</taxon>
        <taxon>Isosphaeraceae</taxon>
        <taxon>Tautonia</taxon>
    </lineage>
</organism>
<feature type="compositionally biased region" description="Low complexity" evidence="1">
    <location>
        <begin position="363"/>
        <end position="374"/>
    </location>
</feature>
<feature type="compositionally biased region" description="Low complexity" evidence="1">
    <location>
        <begin position="256"/>
        <end position="274"/>
    </location>
</feature>
<sequence length="413" mass="42523">MKTEPHPRQHHEGEPPPESLIHHEEPTLLEQWFRRILERGWSFWATIGLVAAAAAAAFILLQRASGPGREAVEAWTELASVATAPSSMTPFGPDPNAGLPDRLLEIAELNPETAAARWARLRAASLLLNEGSGELATTRRSAGAGKVVEAGDLFAELADAPGDESLRRMATLGVARAAEARMGLDADDTDHADLDEVLALYDRVVEQFPDTPEAEQAERQTRRLQRSESIAFYEQLAAFDPNASIPGAPSFPGIDLPSGSSSPLEGLLGPSPFGTPGGAFPGLPGGSIPGLPGAPTPSTGSGSGIELPAPGDSDEMPAPVPLPEVVPADPAPEPVPVEPAPEPAGTEPPADPPTPAPAPDSPVVPDDPFGTPAPSAEPSPPPAPDAEPAPTPGPEPEADGLPESVFPSGGPNG</sequence>
<dbReference type="RefSeq" id="WP_145269349.1">
    <property type="nucleotide sequence ID" value="NZ_CP036426.1"/>
</dbReference>
<keyword evidence="2" id="KW-1133">Transmembrane helix</keyword>
<keyword evidence="4" id="KW-1185">Reference proteome</keyword>
<evidence type="ECO:0000256" key="2">
    <source>
        <dbReference type="SAM" id="Phobius"/>
    </source>
</evidence>
<reference evidence="3 4" key="1">
    <citation type="submission" date="2019-02" db="EMBL/GenBank/DDBJ databases">
        <title>Deep-cultivation of Planctomycetes and their phenomic and genomic characterization uncovers novel biology.</title>
        <authorList>
            <person name="Wiegand S."/>
            <person name="Jogler M."/>
            <person name="Boedeker C."/>
            <person name="Pinto D."/>
            <person name="Vollmers J."/>
            <person name="Rivas-Marin E."/>
            <person name="Kohn T."/>
            <person name="Peeters S.H."/>
            <person name="Heuer A."/>
            <person name="Rast P."/>
            <person name="Oberbeckmann S."/>
            <person name="Bunk B."/>
            <person name="Jeske O."/>
            <person name="Meyerdierks A."/>
            <person name="Storesund J.E."/>
            <person name="Kallscheuer N."/>
            <person name="Luecker S."/>
            <person name="Lage O.M."/>
            <person name="Pohl T."/>
            <person name="Merkel B.J."/>
            <person name="Hornburger P."/>
            <person name="Mueller R.-W."/>
            <person name="Bruemmer F."/>
            <person name="Labrenz M."/>
            <person name="Spormann A.M."/>
            <person name="Op den Camp H."/>
            <person name="Overmann J."/>
            <person name="Amann R."/>
            <person name="Jetten M.S.M."/>
            <person name="Mascher T."/>
            <person name="Medema M.H."/>
            <person name="Devos D.P."/>
            <person name="Kaster A.-K."/>
            <person name="Ovreas L."/>
            <person name="Rohde M."/>
            <person name="Galperin M.Y."/>
            <person name="Jogler C."/>
        </authorList>
    </citation>
    <scope>NUCLEOTIDE SEQUENCE [LARGE SCALE GENOMIC DNA]</scope>
    <source>
        <strain evidence="3 4">ElP</strain>
    </source>
</reference>
<dbReference type="AlphaFoldDB" id="A0A518H0U3"/>
<feature type="compositionally biased region" description="Pro residues" evidence="1">
    <location>
        <begin position="375"/>
        <end position="395"/>
    </location>
</feature>
<dbReference type="Gene3D" id="1.25.40.10">
    <property type="entry name" value="Tetratricopeptide repeat domain"/>
    <property type="match status" value="1"/>
</dbReference>
<evidence type="ECO:0000313" key="3">
    <source>
        <dbReference type="EMBL" id="QDV34457.1"/>
    </source>
</evidence>
<dbReference type="OrthoDB" id="265362at2"/>
<gene>
    <name evidence="3" type="ORF">ElP_23460</name>
</gene>
<keyword evidence="2" id="KW-0472">Membrane</keyword>
<dbReference type="EMBL" id="CP036426">
    <property type="protein sequence ID" value="QDV34457.1"/>
    <property type="molecule type" value="Genomic_DNA"/>
</dbReference>
<feature type="compositionally biased region" description="Pro residues" evidence="1">
    <location>
        <begin position="318"/>
        <end position="342"/>
    </location>
</feature>
<feature type="transmembrane region" description="Helical" evidence="2">
    <location>
        <begin position="41"/>
        <end position="61"/>
    </location>
</feature>
<dbReference type="Proteomes" id="UP000317835">
    <property type="component" value="Chromosome"/>
</dbReference>
<feature type="compositionally biased region" description="Pro residues" evidence="1">
    <location>
        <begin position="349"/>
        <end position="362"/>
    </location>
</feature>
<keyword evidence="2" id="KW-0812">Transmembrane</keyword>
<evidence type="ECO:0000256" key="1">
    <source>
        <dbReference type="SAM" id="MobiDB-lite"/>
    </source>
</evidence>
<protein>
    <submittedName>
        <fullName evidence="3">Uncharacterized protein</fullName>
    </submittedName>
</protein>
<feature type="region of interest" description="Disordered" evidence="1">
    <location>
        <begin position="249"/>
        <end position="413"/>
    </location>
</feature>
<dbReference type="KEGG" id="tpla:ElP_23460"/>
<feature type="compositionally biased region" description="Low complexity" evidence="1">
    <location>
        <begin position="289"/>
        <end position="300"/>
    </location>
</feature>
<accession>A0A518H0U3</accession>
<name>A0A518H0U3_9BACT</name>
<evidence type="ECO:0000313" key="4">
    <source>
        <dbReference type="Proteomes" id="UP000317835"/>
    </source>
</evidence>
<feature type="region of interest" description="Disordered" evidence="1">
    <location>
        <begin position="1"/>
        <end position="23"/>
    </location>
</feature>
<proteinExistence type="predicted"/>
<dbReference type="InterPro" id="IPR011990">
    <property type="entry name" value="TPR-like_helical_dom_sf"/>
</dbReference>
<feature type="compositionally biased region" description="Gly residues" evidence="1">
    <location>
        <begin position="275"/>
        <end position="288"/>
    </location>
</feature>